<feature type="compositionally biased region" description="Basic and acidic residues" evidence="7">
    <location>
        <begin position="871"/>
        <end position="882"/>
    </location>
</feature>
<feature type="region of interest" description="Disordered" evidence="7">
    <location>
        <begin position="745"/>
        <end position="781"/>
    </location>
</feature>
<dbReference type="SUPFAM" id="SSF48371">
    <property type="entry name" value="ARM repeat"/>
    <property type="match status" value="1"/>
</dbReference>
<keyword evidence="6" id="KW-0472">Membrane</keyword>
<feature type="compositionally biased region" description="Basic and acidic residues" evidence="7">
    <location>
        <begin position="933"/>
        <end position="951"/>
    </location>
</feature>
<dbReference type="PANTHER" id="PTHR22781:SF12">
    <property type="entry name" value="AP-3 COMPLEX SUBUNIT DELTA-1"/>
    <property type="match status" value="1"/>
</dbReference>
<gene>
    <name evidence="9" type="ORF">AGERDE_LOCUS581</name>
</gene>
<feature type="compositionally biased region" description="Gly residues" evidence="7">
    <location>
        <begin position="608"/>
        <end position="618"/>
    </location>
</feature>
<keyword evidence="4" id="KW-0677">Repeat</keyword>
<dbReference type="PANTHER" id="PTHR22781">
    <property type="entry name" value="DELTA ADAPTIN-RELATED"/>
    <property type="match status" value="1"/>
</dbReference>
<evidence type="ECO:0000256" key="7">
    <source>
        <dbReference type="SAM" id="MobiDB-lite"/>
    </source>
</evidence>
<dbReference type="InterPro" id="IPR011989">
    <property type="entry name" value="ARM-like"/>
</dbReference>
<evidence type="ECO:0000259" key="8">
    <source>
        <dbReference type="SMART" id="SM01354"/>
    </source>
</evidence>
<dbReference type="Pfam" id="PF01602">
    <property type="entry name" value="Adaptin_N"/>
    <property type="match status" value="2"/>
</dbReference>
<dbReference type="SMART" id="SM01354">
    <property type="entry name" value="BLVR"/>
    <property type="match status" value="1"/>
</dbReference>
<feature type="region of interest" description="Disordered" evidence="7">
    <location>
        <begin position="1211"/>
        <end position="1230"/>
    </location>
</feature>
<keyword evidence="3" id="KW-0813">Transport</keyword>
<dbReference type="InterPro" id="IPR016024">
    <property type="entry name" value="ARM-type_fold"/>
</dbReference>
<evidence type="ECO:0000256" key="6">
    <source>
        <dbReference type="ARBA" id="ARBA00023136"/>
    </source>
</evidence>
<evidence type="ECO:0000256" key="5">
    <source>
        <dbReference type="ARBA" id="ARBA00022927"/>
    </source>
</evidence>
<name>A0A9N8V5U9_9GLOM</name>
<dbReference type="InterPro" id="IPR010474">
    <property type="entry name" value="AP3D_dom_metazoa"/>
</dbReference>
<dbReference type="Gene3D" id="1.25.10.10">
    <property type="entry name" value="Leucine-rich Repeat Variant"/>
    <property type="match status" value="2"/>
</dbReference>
<dbReference type="Proteomes" id="UP000789831">
    <property type="component" value="Unassembled WGS sequence"/>
</dbReference>
<feature type="compositionally biased region" description="Acidic residues" evidence="7">
    <location>
        <begin position="591"/>
        <end position="605"/>
    </location>
</feature>
<comment type="caution">
    <text evidence="9">The sequence shown here is derived from an EMBL/GenBank/DDBJ whole genome shotgun (WGS) entry which is preliminary data.</text>
</comment>
<feature type="compositionally biased region" description="Low complexity" evidence="7">
    <location>
        <begin position="1212"/>
        <end position="1226"/>
    </location>
</feature>
<feature type="compositionally biased region" description="Polar residues" evidence="7">
    <location>
        <begin position="760"/>
        <end position="780"/>
    </location>
</feature>
<feature type="compositionally biased region" description="Basic and acidic residues" evidence="7">
    <location>
        <begin position="824"/>
        <end position="843"/>
    </location>
</feature>
<dbReference type="InterPro" id="IPR002553">
    <property type="entry name" value="Clathrin/coatomer_adapt-like_N"/>
</dbReference>
<dbReference type="EMBL" id="CAJVPL010000029">
    <property type="protein sequence ID" value="CAG8435804.1"/>
    <property type="molecule type" value="Genomic_DNA"/>
</dbReference>
<reference evidence="9" key="1">
    <citation type="submission" date="2021-06" db="EMBL/GenBank/DDBJ databases">
        <authorList>
            <person name="Kallberg Y."/>
            <person name="Tangrot J."/>
            <person name="Rosling A."/>
        </authorList>
    </citation>
    <scope>NUCLEOTIDE SEQUENCE</scope>
    <source>
        <strain evidence="9">MT106</strain>
    </source>
</reference>
<dbReference type="AlphaFoldDB" id="A0A9N8V5U9"/>
<evidence type="ECO:0000256" key="2">
    <source>
        <dbReference type="ARBA" id="ARBA00006613"/>
    </source>
</evidence>
<evidence type="ECO:0000256" key="1">
    <source>
        <dbReference type="ARBA" id="ARBA00004308"/>
    </source>
</evidence>
<evidence type="ECO:0000256" key="3">
    <source>
        <dbReference type="ARBA" id="ARBA00022448"/>
    </source>
</evidence>
<protein>
    <submittedName>
        <fullName evidence="9">5990_t:CDS:1</fullName>
    </submittedName>
</protein>
<keyword evidence="10" id="KW-1185">Reference proteome</keyword>
<accession>A0A9N8V5U9</accession>
<feature type="compositionally biased region" description="Basic and acidic residues" evidence="7">
    <location>
        <begin position="893"/>
        <end position="913"/>
    </location>
</feature>
<evidence type="ECO:0000256" key="4">
    <source>
        <dbReference type="ARBA" id="ARBA00022737"/>
    </source>
</evidence>
<dbReference type="InterPro" id="IPR058898">
    <property type="entry name" value="Mu_AP3"/>
</dbReference>
<dbReference type="GO" id="GO:0010008">
    <property type="term" value="C:endosome membrane"/>
    <property type="evidence" value="ECO:0007669"/>
    <property type="project" value="TreeGrafter"/>
</dbReference>
<proteinExistence type="inferred from homology"/>
<evidence type="ECO:0000313" key="9">
    <source>
        <dbReference type="EMBL" id="CAG8435804.1"/>
    </source>
</evidence>
<organism evidence="9 10">
    <name type="scientific">Ambispora gerdemannii</name>
    <dbReference type="NCBI Taxonomy" id="144530"/>
    <lineage>
        <taxon>Eukaryota</taxon>
        <taxon>Fungi</taxon>
        <taxon>Fungi incertae sedis</taxon>
        <taxon>Mucoromycota</taxon>
        <taxon>Glomeromycotina</taxon>
        <taxon>Glomeromycetes</taxon>
        <taxon>Archaeosporales</taxon>
        <taxon>Ambisporaceae</taxon>
        <taxon>Ambispora</taxon>
    </lineage>
</organism>
<dbReference type="OrthoDB" id="10264595at2759"/>
<feature type="compositionally biased region" description="Basic and acidic residues" evidence="7">
    <location>
        <begin position="854"/>
        <end position="863"/>
    </location>
</feature>
<dbReference type="GO" id="GO:0006623">
    <property type="term" value="P:protein targeting to vacuole"/>
    <property type="evidence" value="ECO:0007669"/>
    <property type="project" value="TreeGrafter"/>
</dbReference>
<dbReference type="GO" id="GO:0030123">
    <property type="term" value="C:AP-3 adaptor complex"/>
    <property type="evidence" value="ECO:0007669"/>
    <property type="project" value="InterPro"/>
</dbReference>
<comment type="similarity">
    <text evidence="2">Belongs to the adaptor complexes large subunit family.</text>
</comment>
<comment type="subcellular location">
    <subcellularLocation>
        <location evidence="1">Endomembrane system</location>
    </subcellularLocation>
</comment>
<dbReference type="Pfam" id="PF26171">
    <property type="entry name" value="Mu_AP3"/>
    <property type="match status" value="1"/>
</dbReference>
<feature type="domain" description="AP-3 complex subunit delta" evidence="8">
    <location>
        <begin position="648"/>
        <end position="761"/>
    </location>
</feature>
<feature type="region of interest" description="Disordered" evidence="7">
    <location>
        <begin position="582"/>
        <end position="686"/>
    </location>
</feature>
<dbReference type="FunFam" id="1.25.10.10:FF:001926">
    <property type="entry name" value="Uncharacterized protein"/>
    <property type="match status" value="1"/>
</dbReference>
<sequence>MFEDNLTQLIRGIRTNKKNEQKYIAERLQEIQKEVRSNDPDVKATAISKLTYLHMIGYDMSWASFHVVEVMSSAKFIQKRSGYLAATQSFRQDTDVLMLTTNLLKKDLASGNHLEVGVALNGLSHIVTPDLARDLSQDLVSMLGHSRPYIRKKVVLVLYKIFLKFPEALRLSFPRLKERLEDSDPSVVSAVINVVCELARKNPKNYLSLAPQLFKLLTNSSNNWMLIKIIKLFGALTPLEPRLSKKLLPPITNLIQTTHAMSLLYECIHTVITGGMLNASNSDALAAMCVNKLRTFLEDPDQNLKYIGLLALSKILPTHPRLVAEHRDIILKCIDDADISIRLRALDLVVGMWYVAVLVDLTFVAGVKVGDLLSAQIMDVAVRVKSVRNSCVRAMQKLLSNSTLLDNCTIPDSNSEVLYAAAWVAGEYCSYLDDPPEIIEYLLRPGVTKLPHNVQSVYVHNVLKIYSFWANSLLYNWDHDAKEDLVRVTEFIKEKIVMFCSCTDLEVQERAYNIREMITIIHQNITTIDTTAAETEKLSLSEKPPSIITELPPLFFSYELNPVAPKAQKKVPIPEGLDLDAWINKPLPDSESSENEQAVDGEEESYGYGYGQKVGGSGDLVFSSGNGTAVGRRRRRDKKGQREYGSEEDEDVKERRRKERKERMKNDPYYIGMDDDSTSKKQKSKLRDDIDVDLIPVVHLNIDDFDKDRKLTTKSRKHHKKNKEIVETTTPSSFVPIIYTDVGEMPENATLTDDDEKDSLSASTTNNHNNQVSPLKSSTLWKKKQEENKGILDVDFSGISSIDLSTPLGDDEKFPQTTVYSSPEEVRRREEERMNKQMMEERRVKRAKAVEVAAKSKKEETTKKKSTKKSSKQDVGENKESEQSTTKLRKASKNKEKAESQKPKKKKENSEEKKKKKKSSSTLTKISSKKKKDTNSDKKSEADEKIEPLERLLMEEDGIEIHYSLRLSSSEESKNEPPSLVAVFTLSNKSLSKSDNSSTTNSSSSAYTISQIVFKFEPSSDIQFESTLLRLDGELVNDEKKDAIVSFRVLGIVGTGLNVNGRLTYEKHSSDGIQDSSSSTSLDFPFTFPIPISVYMLQIPPITPERFSLIVSKTSELPFIGSATISLNTVAAALLSSSSSSQQLQIQSQTTEQLFQSTLDELTTLVTGTHVVEMVPGAASIYGESVQGYQVAGLVKLNKSNEDSLIQKDETLSSSLSNDSNSDNSSTVTEQQQKKVIASITVEFKCTDQAFVDGLISEIERFSQKT</sequence>
<evidence type="ECO:0000313" key="10">
    <source>
        <dbReference type="Proteomes" id="UP000789831"/>
    </source>
</evidence>
<dbReference type="GO" id="GO:0006896">
    <property type="term" value="P:Golgi to vacuole transport"/>
    <property type="evidence" value="ECO:0007669"/>
    <property type="project" value="TreeGrafter"/>
</dbReference>
<dbReference type="InterPro" id="IPR017105">
    <property type="entry name" value="AP3_complex_dsu"/>
</dbReference>
<feature type="region of interest" description="Disordered" evidence="7">
    <location>
        <begin position="802"/>
        <end position="951"/>
    </location>
</feature>
<keyword evidence="5" id="KW-0653">Protein transport</keyword>